<keyword evidence="2 10" id="KW-0812">Transmembrane</keyword>
<evidence type="ECO:0000256" key="8">
    <source>
        <dbReference type="ARBA" id="ARBA00040828"/>
    </source>
</evidence>
<sequence length="122" mass="13849">MDDARFADLRYFMPVDQATPFLIGVGMTVTGTAGRFSIKAAQKYKPSRTIRSVYYKGGFDNEMNKREAALILGLKERDINRAKIKEAYRKTLMLNHPDKGGSPYLASKIIEAKNFLEKVVRK</sequence>
<evidence type="ECO:0000256" key="4">
    <source>
        <dbReference type="ARBA" id="ARBA00022989"/>
    </source>
</evidence>
<dbReference type="FunFam" id="1.10.287.110:FF:000001">
    <property type="entry name" value="Import inner membrane translocase subunit tim14"/>
    <property type="match status" value="1"/>
</dbReference>
<evidence type="ECO:0000256" key="7">
    <source>
        <dbReference type="ARBA" id="ARBA00038105"/>
    </source>
</evidence>
<reference evidence="12 13" key="2">
    <citation type="submission" date="2017-10" db="EMBL/GenBank/DDBJ databases">
        <title>Extensive intraspecific genome diversity in a model arbuscular mycorrhizal fungus.</title>
        <authorList>
            <person name="Chen E.C.H."/>
            <person name="Morin E."/>
            <person name="Baudet D."/>
            <person name="Noel J."/>
            <person name="Ndikumana S."/>
            <person name="Charron P."/>
            <person name="St-Onge C."/>
            <person name="Giorgi J."/>
            <person name="Grigoriev I.V."/>
            <person name="Roux C."/>
            <person name="Martin F.M."/>
            <person name="Corradi N."/>
        </authorList>
    </citation>
    <scope>NUCLEOTIDE SEQUENCE [LARGE SCALE GENOMIC DNA]</scope>
    <source>
        <strain evidence="12 13">C2</strain>
    </source>
</reference>
<evidence type="ECO:0000256" key="10">
    <source>
        <dbReference type="SAM" id="Phobius"/>
    </source>
</evidence>
<feature type="transmembrane region" description="Helical" evidence="10">
    <location>
        <begin position="20"/>
        <end position="38"/>
    </location>
</feature>
<evidence type="ECO:0000313" key="13">
    <source>
        <dbReference type="Proteomes" id="UP000233469"/>
    </source>
</evidence>
<dbReference type="InterPro" id="IPR036869">
    <property type="entry name" value="J_dom_sf"/>
</dbReference>
<dbReference type="VEuPathDB" id="FungiDB:RhiirFUN_013014"/>
<reference evidence="12 13" key="1">
    <citation type="submission" date="2016-04" db="EMBL/GenBank/DDBJ databases">
        <title>Genome analyses suggest a sexual origin of heterokaryosis in a supposedly ancient asexual fungus.</title>
        <authorList>
            <person name="Ropars J."/>
            <person name="Sedzielewska K."/>
            <person name="Noel J."/>
            <person name="Charron P."/>
            <person name="Farinelli L."/>
            <person name="Marton T."/>
            <person name="Kruger M."/>
            <person name="Pelin A."/>
            <person name="Brachmann A."/>
            <person name="Corradi N."/>
        </authorList>
    </citation>
    <scope>NUCLEOTIDE SEQUENCE [LARGE SCALE GENOMIC DNA]</scope>
    <source>
        <strain evidence="12 13">C2</strain>
    </source>
</reference>
<dbReference type="VEuPathDB" id="FungiDB:FUN_016265"/>
<dbReference type="PANTHER" id="PTHR12763">
    <property type="match status" value="1"/>
</dbReference>
<evidence type="ECO:0000256" key="3">
    <source>
        <dbReference type="ARBA" id="ARBA00022792"/>
    </source>
</evidence>
<evidence type="ECO:0000256" key="2">
    <source>
        <dbReference type="ARBA" id="ARBA00022692"/>
    </source>
</evidence>
<protein>
    <recommendedName>
        <fullName evidence="8">Mitochondrial import inner membrane translocase subunit TIM14</fullName>
    </recommendedName>
    <alternativeName>
        <fullName evidence="9">Presequence translocated-associated motor subunit PAM18</fullName>
    </alternativeName>
</protein>
<dbReference type="InterPro" id="IPR001623">
    <property type="entry name" value="DnaJ_domain"/>
</dbReference>
<dbReference type="GO" id="GO:0001405">
    <property type="term" value="C:PAM complex, Tim23 associated import motor"/>
    <property type="evidence" value="ECO:0007669"/>
    <property type="project" value="TreeGrafter"/>
</dbReference>
<dbReference type="PANTHER" id="PTHR12763:SF28">
    <property type="entry name" value="GEO10507P1-RELATED"/>
    <property type="match status" value="1"/>
</dbReference>
<accession>A0A2N1NDU1</accession>
<dbReference type="GO" id="GO:0001671">
    <property type="term" value="F:ATPase activator activity"/>
    <property type="evidence" value="ECO:0007669"/>
    <property type="project" value="TreeGrafter"/>
</dbReference>
<dbReference type="CDD" id="cd06257">
    <property type="entry name" value="DnaJ"/>
    <property type="match status" value="1"/>
</dbReference>
<name>A0A2N1NDU1_9GLOM</name>
<proteinExistence type="inferred from homology"/>
<evidence type="ECO:0000313" key="12">
    <source>
        <dbReference type="EMBL" id="PKK72051.1"/>
    </source>
</evidence>
<organism evidence="12 13">
    <name type="scientific">Rhizophagus irregularis</name>
    <dbReference type="NCBI Taxonomy" id="588596"/>
    <lineage>
        <taxon>Eukaryota</taxon>
        <taxon>Fungi</taxon>
        <taxon>Fungi incertae sedis</taxon>
        <taxon>Mucoromycota</taxon>
        <taxon>Glomeromycotina</taxon>
        <taxon>Glomeromycetes</taxon>
        <taxon>Glomerales</taxon>
        <taxon>Glomeraceae</taxon>
        <taxon>Rhizophagus</taxon>
    </lineage>
</organism>
<keyword evidence="3" id="KW-0999">Mitochondrion inner membrane</keyword>
<comment type="subcellular location">
    <subcellularLocation>
        <location evidence="1">Mitochondrion inner membrane</location>
        <topology evidence="1">Single-pass membrane protein</topology>
    </subcellularLocation>
</comment>
<comment type="similarity">
    <text evidence="7">Belongs to the TIM14 family.</text>
</comment>
<dbReference type="SUPFAM" id="SSF46565">
    <property type="entry name" value="Chaperone J-domain"/>
    <property type="match status" value="1"/>
</dbReference>
<evidence type="ECO:0000256" key="5">
    <source>
        <dbReference type="ARBA" id="ARBA00023128"/>
    </source>
</evidence>
<evidence type="ECO:0000259" key="11">
    <source>
        <dbReference type="PROSITE" id="PS50076"/>
    </source>
</evidence>
<dbReference type="PROSITE" id="PS50076">
    <property type="entry name" value="DNAJ_2"/>
    <property type="match status" value="1"/>
</dbReference>
<keyword evidence="5" id="KW-0496">Mitochondrion</keyword>
<dbReference type="AlphaFoldDB" id="A0A2N1NDU1"/>
<dbReference type="VEuPathDB" id="FungiDB:RhiirA1_442568"/>
<evidence type="ECO:0000256" key="9">
    <source>
        <dbReference type="ARBA" id="ARBA00041716"/>
    </source>
</evidence>
<dbReference type="Gene3D" id="1.10.287.110">
    <property type="entry name" value="DnaJ domain"/>
    <property type="match status" value="1"/>
</dbReference>
<dbReference type="GO" id="GO:0030150">
    <property type="term" value="P:protein import into mitochondrial matrix"/>
    <property type="evidence" value="ECO:0007669"/>
    <property type="project" value="TreeGrafter"/>
</dbReference>
<dbReference type="SMART" id="SM00271">
    <property type="entry name" value="DnaJ"/>
    <property type="match status" value="1"/>
</dbReference>
<evidence type="ECO:0000256" key="1">
    <source>
        <dbReference type="ARBA" id="ARBA00004434"/>
    </source>
</evidence>
<keyword evidence="4 10" id="KW-1133">Transmembrane helix</keyword>
<keyword evidence="6 10" id="KW-0472">Membrane</keyword>
<dbReference type="EMBL" id="LLXL01000464">
    <property type="protein sequence ID" value="PKK72051.1"/>
    <property type="molecule type" value="Genomic_DNA"/>
</dbReference>
<feature type="domain" description="J" evidence="11">
    <location>
        <begin position="67"/>
        <end position="122"/>
    </location>
</feature>
<evidence type="ECO:0000256" key="6">
    <source>
        <dbReference type="ARBA" id="ARBA00023136"/>
    </source>
</evidence>
<dbReference type="Proteomes" id="UP000233469">
    <property type="component" value="Unassembled WGS sequence"/>
</dbReference>
<comment type="caution">
    <text evidence="12">The sequence shown here is derived from an EMBL/GenBank/DDBJ whole genome shotgun (WGS) entry which is preliminary data.</text>
</comment>
<gene>
    <name evidence="12" type="ORF">RhiirC2_777646</name>
</gene>